<evidence type="ECO:0000313" key="2">
    <source>
        <dbReference type="Proteomes" id="UP000033385"/>
    </source>
</evidence>
<organism evidence="1 2">
    <name type="scientific">Anaplasma phagocytophilum str. ApNP</name>
    <dbReference type="NCBI Taxonomy" id="1359153"/>
    <lineage>
        <taxon>Bacteria</taxon>
        <taxon>Pseudomonadati</taxon>
        <taxon>Pseudomonadota</taxon>
        <taxon>Alphaproteobacteria</taxon>
        <taxon>Rickettsiales</taxon>
        <taxon>Anaplasmataceae</taxon>
        <taxon>Anaplasma</taxon>
        <taxon>phagocytophilum group</taxon>
    </lineage>
</organism>
<evidence type="ECO:0000313" key="1">
    <source>
        <dbReference type="EMBL" id="KJV67775.1"/>
    </source>
</evidence>
<comment type="caution">
    <text evidence="1">The sequence shown here is derived from an EMBL/GenBank/DDBJ whole genome shotgun (WGS) entry which is preliminary data.</text>
</comment>
<dbReference type="PATRIC" id="fig|1359153.3.peg.1323"/>
<dbReference type="Proteomes" id="UP000033385">
    <property type="component" value="Unassembled WGS sequence"/>
</dbReference>
<name>A0A0F3NID2_ANAPH</name>
<sequence>MKEIAVVSTCAADATSYVSRTLCGDVWAYIPRMFPIGDIGLQ</sequence>
<proteinExistence type="predicted"/>
<dbReference type="AlphaFoldDB" id="A0A0F3NID2"/>
<accession>A0A0F3NID2</accession>
<reference evidence="1 2" key="1">
    <citation type="submission" date="2015-01" db="EMBL/GenBank/DDBJ databases">
        <title>Genome Sequencing of Rickettsiales.</title>
        <authorList>
            <person name="Daugherty S.C."/>
            <person name="Su Q."/>
            <person name="Abolude K."/>
            <person name="Beier-Sexton M."/>
            <person name="Carlyon J.A."/>
            <person name="Carter R."/>
            <person name="Day N.P."/>
            <person name="Dumler S.J."/>
            <person name="Dyachenko V."/>
            <person name="Godinez A."/>
            <person name="Kurtti T.J."/>
            <person name="Lichay M."/>
            <person name="Mullins K.E."/>
            <person name="Ott S."/>
            <person name="Pappas-Brown V."/>
            <person name="Paris D.H."/>
            <person name="Patel P."/>
            <person name="Richards A.L."/>
            <person name="Sadzewicz L."/>
            <person name="Sears K."/>
            <person name="Seidman D."/>
            <person name="Sengamalay N."/>
            <person name="Stenos J."/>
            <person name="Tallon L.J."/>
            <person name="Vincent G."/>
            <person name="Fraser C.M."/>
            <person name="Munderloh U."/>
            <person name="Dunning-Hotopp J.C."/>
        </authorList>
    </citation>
    <scope>NUCLEOTIDE SEQUENCE [LARGE SCALE GENOMIC DNA]</scope>
    <source>
        <strain evidence="1 2">ApNP</strain>
    </source>
</reference>
<dbReference type="EMBL" id="LANW01000001">
    <property type="protein sequence ID" value="KJV67775.1"/>
    <property type="molecule type" value="Genomic_DNA"/>
</dbReference>
<gene>
    <name evidence="1" type="ORF">APHNP_1289</name>
</gene>
<protein>
    <submittedName>
        <fullName evidence="1">Uncharacterized protein</fullName>
    </submittedName>
</protein>